<proteinExistence type="predicted"/>
<protein>
    <submittedName>
        <fullName evidence="1">Mitochondrial-processing peptidase subunit beta</fullName>
    </submittedName>
</protein>
<sequence>QETHRKMTFTLMKLSMKFRALSKTLISRKQTVFDNAMCLPQDVTNSFYSSVNKYDLRSYSGTLCKAVDACVMCDEMIQNVQKEWMRICTIESEIERANNVLKTNLLLQSSLHHSYPSNRTSIQQPNRKMSSYTPFSIVRREEIAKIAGVNVTKLLSNPVLDVNKIIRVRELPLVVLKKIYETLCYFIGGFGIPNAYSKESVCSVYVSAVLAGVV</sequence>
<feature type="non-terminal residue" evidence="1">
    <location>
        <position position="1"/>
    </location>
</feature>
<dbReference type="AlphaFoldDB" id="A0A9Q0RUS8"/>
<gene>
    <name evidence="1" type="primary">PMPCB_1</name>
    <name evidence="1" type="ORF">Bhyg_16684</name>
</gene>
<name>A0A9Q0RUS8_9DIPT</name>
<keyword evidence="2" id="KW-1185">Reference proteome</keyword>
<evidence type="ECO:0000313" key="1">
    <source>
        <dbReference type="EMBL" id="KAJ6632619.1"/>
    </source>
</evidence>
<dbReference type="EMBL" id="WJQU01002643">
    <property type="protein sequence ID" value="KAJ6632619.1"/>
    <property type="molecule type" value="Genomic_DNA"/>
</dbReference>
<dbReference type="Proteomes" id="UP001151699">
    <property type="component" value="Unassembled WGS sequence"/>
</dbReference>
<reference evidence="1" key="1">
    <citation type="submission" date="2022-07" db="EMBL/GenBank/DDBJ databases">
        <authorList>
            <person name="Trinca V."/>
            <person name="Uliana J.V.C."/>
            <person name="Torres T.T."/>
            <person name="Ward R.J."/>
            <person name="Monesi N."/>
        </authorList>
    </citation>
    <scope>NUCLEOTIDE SEQUENCE</scope>
    <source>
        <strain evidence="1">HSMRA1968</strain>
        <tissue evidence="1">Whole embryos</tissue>
    </source>
</reference>
<organism evidence="1 2">
    <name type="scientific">Pseudolycoriella hygida</name>
    <dbReference type="NCBI Taxonomy" id="35572"/>
    <lineage>
        <taxon>Eukaryota</taxon>
        <taxon>Metazoa</taxon>
        <taxon>Ecdysozoa</taxon>
        <taxon>Arthropoda</taxon>
        <taxon>Hexapoda</taxon>
        <taxon>Insecta</taxon>
        <taxon>Pterygota</taxon>
        <taxon>Neoptera</taxon>
        <taxon>Endopterygota</taxon>
        <taxon>Diptera</taxon>
        <taxon>Nematocera</taxon>
        <taxon>Sciaroidea</taxon>
        <taxon>Sciaridae</taxon>
        <taxon>Pseudolycoriella</taxon>
    </lineage>
</organism>
<comment type="caution">
    <text evidence="1">The sequence shown here is derived from an EMBL/GenBank/DDBJ whole genome shotgun (WGS) entry which is preliminary data.</text>
</comment>
<accession>A0A9Q0RUS8</accession>
<evidence type="ECO:0000313" key="2">
    <source>
        <dbReference type="Proteomes" id="UP001151699"/>
    </source>
</evidence>